<dbReference type="RefSeq" id="WP_101320533.1">
    <property type="nucleotide sequence ID" value="NZ_CAWNSS010000070.1"/>
</dbReference>
<organism evidence="1 2">
    <name type="scientific">Aeromonas sobria</name>
    <dbReference type="NCBI Taxonomy" id="646"/>
    <lineage>
        <taxon>Bacteria</taxon>
        <taxon>Pseudomonadati</taxon>
        <taxon>Pseudomonadota</taxon>
        <taxon>Gammaproteobacteria</taxon>
        <taxon>Aeromonadales</taxon>
        <taxon>Aeromonadaceae</taxon>
        <taxon>Aeromonas</taxon>
    </lineage>
</organism>
<comment type="caution">
    <text evidence="1">The sequence shown here is derived from an EMBL/GenBank/DDBJ whole genome shotgun (WGS) entry which is preliminary data.</text>
</comment>
<dbReference type="EMBL" id="LJZX01000070">
    <property type="protein sequence ID" value="PKQ72671.1"/>
    <property type="molecule type" value="Genomic_DNA"/>
</dbReference>
<gene>
    <name evidence="1" type="ORF">AOX56_21855</name>
</gene>
<accession>A0A2N3INR3</accession>
<evidence type="ECO:0000313" key="2">
    <source>
        <dbReference type="Proteomes" id="UP000233526"/>
    </source>
</evidence>
<reference evidence="1 2" key="1">
    <citation type="journal article" date="2017" name="Front. Microbiol.">
        <title>Strong Genomic and Phenotypic Heterogeneity in the Aeromonas sobria Species Complex.</title>
        <authorList>
            <person name="Gauthier J."/>
            <person name="Vincent A.T."/>
            <person name="Charette S.J."/>
            <person name="Derome N."/>
        </authorList>
    </citation>
    <scope>NUCLEOTIDE SEQUENCE [LARGE SCALE GENOMIC DNA]</scope>
    <source>
        <strain evidence="1 2">JF2635</strain>
    </source>
</reference>
<protein>
    <submittedName>
        <fullName evidence="1">Uncharacterized protein</fullName>
    </submittedName>
</protein>
<name>A0A2N3INR3_AERSO</name>
<dbReference type="AlphaFoldDB" id="A0A2N3INR3"/>
<sequence>MMAFSQNEEKMISQLSDMLDELLRVLEFLGENTELCYRYIRKVRHILNTKDLKGMRNVKQHLMMDFRMIEDRQLEGNNLDDVLEKIYRHVSSNEIFKP</sequence>
<evidence type="ECO:0000313" key="1">
    <source>
        <dbReference type="EMBL" id="PKQ72671.1"/>
    </source>
</evidence>
<dbReference type="Proteomes" id="UP000233526">
    <property type="component" value="Unassembled WGS sequence"/>
</dbReference>
<proteinExistence type="predicted"/>